<dbReference type="STRING" id="946122.A0A0C2SI61"/>
<dbReference type="AlphaFoldDB" id="A0A0C2SI61"/>
<keyword evidence="4" id="KW-1185">Reference proteome</keyword>
<name>A0A0C2SI61_AMAMK</name>
<feature type="compositionally biased region" description="Low complexity" evidence="1">
    <location>
        <begin position="177"/>
        <end position="197"/>
    </location>
</feature>
<proteinExistence type="predicted"/>
<evidence type="ECO:0008006" key="5">
    <source>
        <dbReference type="Google" id="ProtNLM"/>
    </source>
</evidence>
<feature type="chain" id="PRO_5002155699" description="Carbohydrate-binding module family 19 domain-containing protein" evidence="2">
    <location>
        <begin position="26"/>
        <end position="329"/>
    </location>
</feature>
<organism evidence="3 4">
    <name type="scientific">Amanita muscaria (strain Koide BX008)</name>
    <dbReference type="NCBI Taxonomy" id="946122"/>
    <lineage>
        <taxon>Eukaryota</taxon>
        <taxon>Fungi</taxon>
        <taxon>Dikarya</taxon>
        <taxon>Basidiomycota</taxon>
        <taxon>Agaricomycotina</taxon>
        <taxon>Agaricomycetes</taxon>
        <taxon>Agaricomycetidae</taxon>
        <taxon>Agaricales</taxon>
        <taxon>Pluteineae</taxon>
        <taxon>Amanitaceae</taxon>
        <taxon>Amanita</taxon>
    </lineage>
</organism>
<feature type="region of interest" description="Disordered" evidence="1">
    <location>
        <begin position="132"/>
        <end position="295"/>
    </location>
</feature>
<evidence type="ECO:0000256" key="1">
    <source>
        <dbReference type="SAM" id="MobiDB-lite"/>
    </source>
</evidence>
<gene>
    <name evidence="3" type="ORF">M378DRAFT_737974</name>
</gene>
<accession>A0A0C2SI61</accession>
<dbReference type="EMBL" id="KN818265">
    <property type="protein sequence ID" value="KIL62860.1"/>
    <property type="molecule type" value="Genomic_DNA"/>
</dbReference>
<protein>
    <recommendedName>
        <fullName evidence="5">Carbohydrate-binding module family 19 domain-containing protein</fullName>
    </recommendedName>
</protein>
<dbReference type="HOGENOM" id="CLU_844586_0_0_1"/>
<feature type="compositionally biased region" description="Polar residues" evidence="1">
    <location>
        <begin position="135"/>
        <end position="154"/>
    </location>
</feature>
<evidence type="ECO:0000256" key="2">
    <source>
        <dbReference type="SAM" id="SignalP"/>
    </source>
</evidence>
<feature type="compositionally biased region" description="Low complexity" evidence="1">
    <location>
        <begin position="250"/>
        <end position="279"/>
    </location>
</feature>
<feature type="compositionally biased region" description="Polar residues" evidence="1">
    <location>
        <begin position="207"/>
        <end position="236"/>
    </location>
</feature>
<evidence type="ECO:0000313" key="3">
    <source>
        <dbReference type="EMBL" id="KIL62860.1"/>
    </source>
</evidence>
<dbReference type="InParanoid" id="A0A0C2SI61"/>
<sequence length="329" mass="33893">MSSPLRVSKLFLLSFFILYVMLADAAPTTDRLFMRDAGNASTDFQKQNGLDAQKLNAQFASLSTSDPCQAGSMACVNSSFAQCISGKWTLTPCPSGLQCYALPLVKSPGTSPACDTQKDALARIAASGVSGGLTGSFTNGTISPPSNTPTNDPATGSDDDGDCTDDPPQSPPMSGNSTHVTGGTPHGGSTTTNSTDTGADDCADGDMTSSTKAMVTPTPSSGGKQLYRRQTPTGSSGRAAVKNGKLFPVTASPLPTTSPSANSSSSTLSASANTNTTPTQIPVTPLPTATSTNQTSLRQDYRLVLQLFRATLPHLHSLFPLPIYPLVGS</sequence>
<feature type="signal peptide" evidence="2">
    <location>
        <begin position="1"/>
        <end position="25"/>
    </location>
</feature>
<dbReference type="OrthoDB" id="2362516at2759"/>
<keyword evidence="2" id="KW-0732">Signal</keyword>
<reference evidence="3 4" key="1">
    <citation type="submission" date="2014-04" db="EMBL/GenBank/DDBJ databases">
        <title>Evolutionary Origins and Diversification of the Mycorrhizal Mutualists.</title>
        <authorList>
            <consortium name="DOE Joint Genome Institute"/>
            <consortium name="Mycorrhizal Genomics Consortium"/>
            <person name="Kohler A."/>
            <person name="Kuo A."/>
            <person name="Nagy L.G."/>
            <person name="Floudas D."/>
            <person name="Copeland A."/>
            <person name="Barry K.W."/>
            <person name="Cichocki N."/>
            <person name="Veneault-Fourrey C."/>
            <person name="LaButti K."/>
            <person name="Lindquist E.A."/>
            <person name="Lipzen A."/>
            <person name="Lundell T."/>
            <person name="Morin E."/>
            <person name="Murat C."/>
            <person name="Riley R."/>
            <person name="Ohm R."/>
            <person name="Sun H."/>
            <person name="Tunlid A."/>
            <person name="Henrissat B."/>
            <person name="Grigoriev I.V."/>
            <person name="Hibbett D.S."/>
            <person name="Martin F."/>
        </authorList>
    </citation>
    <scope>NUCLEOTIDE SEQUENCE [LARGE SCALE GENOMIC DNA]</scope>
    <source>
        <strain evidence="3 4">Koide BX008</strain>
    </source>
</reference>
<evidence type="ECO:0000313" key="4">
    <source>
        <dbReference type="Proteomes" id="UP000054549"/>
    </source>
</evidence>
<dbReference type="Proteomes" id="UP000054549">
    <property type="component" value="Unassembled WGS sequence"/>
</dbReference>